<protein>
    <submittedName>
        <fullName evidence="10">ABC-type antimicrobial peptide transport system, permease component</fullName>
    </submittedName>
</protein>
<feature type="domain" description="ABC3 transporter permease C-terminal" evidence="8">
    <location>
        <begin position="271"/>
        <end position="384"/>
    </location>
</feature>
<keyword evidence="4 7" id="KW-1133">Transmembrane helix</keyword>
<gene>
    <name evidence="10" type="ORF">AVDCRST_MAG13-565</name>
</gene>
<evidence type="ECO:0000259" key="8">
    <source>
        <dbReference type="Pfam" id="PF02687"/>
    </source>
</evidence>
<proteinExistence type="inferred from homology"/>
<comment type="subcellular location">
    <subcellularLocation>
        <location evidence="1">Cell membrane</location>
        <topology evidence="1">Multi-pass membrane protein</topology>
    </subcellularLocation>
</comment>
<evidence type="ECO:0000256" key="1">
    <source>
        <dbReference type="ARBA" id="ARBA00004651"/>
    </source>
</evidence>
<evidence type="ECO:0000256" key="5">
    <source>
        <dbReference type="ARBA" id="ARBA00023136"/>
    </source>
</evidence>
<evidence type="ECO:0000256" key="7">
    <source>
        <dbReference type="SAM" id="Phobius"/>
    </source>
</evidence>
<dbReference type="InterPro" id="IPR003838">
    <property type="entry name" value="ABC3_permease_C"/>
</dbReference>
<dbReference type="EMBL" id="CADCVO010000084">
    <property type="protein sequence ID" value="CAA9472339.1"/>
    <property type="molecule type" value="Genomic_DNA"/>
</dbReference>
<accession>A0A6J4RIZ6</accession>
<evidence type="ECO:0000256" key="2">
    <source>
        <dbReference type="ARBA" id="ARBA00022475"/>
    </source>
</evidence>
<evidence type="ECO:0000256" key="4">
    <source>
        <dbReference type="ARBA" id="ARBA00022989"/>
    </source>
</evidence>
<dbReference type="GO" id="GO:0022857">
    <property type="term" value="F:transmembrane transporter activity"/>
    <property type="evidence" value="ECO:0007669"/>
    <property type="project" value="TreeGrafter"/>
</dbReference>
<dbReference type="Pfam" id="PF02687">
    <property type="entry name" value="FtsX"/>
    <property type="match status" value="1"/>
</dbReference>
<evidence type="ECO:0000256" key="6">
    <source>
        <dbReference type="ARBA" id="ARBA00038076"/>
    </source>
</evidence>
<evidence type="ECO:0000313" key="10">
    <source>
        <dbReference type="EMBL" id="CAA9472339.1"/>
    </source>
</evidence>
<keyword evidence="2" id="KW-1003">Cell membrane</keyword>
<evidence type="ECO:0000256" key="3">
    <source>
        <dbReference type="ARBA" id="ARBA00022692"/>
    </source>
</evidence>
<name>A0A6J4RIZ6_9ACTN</name>
<dbReference type="GO" id="GO:0005886">
    <property type="term" value="C:plasma membrane"/>
    <property type="evidence" value="ECO:0007669"/>
    <property type="project" value="UniProtKB-SubCell"/>
</dbReference>
<dbReference type="InterPro" id="IPR025857">
    <property type="entry name" value="MacB_PCD"/>
</dbReference>
<dbReference type="PANTHER" id="PTHR30572">
    <property type="entry name" value="MEMBRANE COMPONENT OF TRANSPORTER-RELATED"/>
    <property type="match status" value="1"/>
</dbReference>
<keyword evidence="3 7" id="KW-0812">Transmembrane</keyword>
<comment type="similarity">
    <text evidence="6">Belongs to the ABC-4 integral membrane protein family.</text>
</comment>
<feature type="transmembrane region" description="Helical" evidence="7">
    <location>
        <begin position="352"/>
        <end position="374"/>
    </location>
</feature>
<reference evidence="10" key="1">
    <citation type="submission" date="2020-02" db="EMBL/GenBank/DDBJ databases">
        <authorList>
            <person name="Meier V. D."/>
        </authorList>
    </citation>
    <scope>NUCLEOTIDE SEQUENCE</scope>
    <source>
        <strain evidence="10">AVDCRST_MAG13</strain>
    </source>
</reference>
<feature type="transmembrane region" description="Helical" evidence="7">
    <location>
        <begin position="312"/>
        <end position="340"/>
    </location>
</feature>
<feature type="transmembrane region" description="Helical" evidence="7">
    <location>
        <begin position="263"/>
        <end position="291"/>
    </location>
</feature>
<feature type="domain" description="MacB-like periplasmic core" evidence="9">
    <location>
        <begin position="22"/>
        <end position="233"/>
    </location>
</feature>
<feature type="transmembrane region" description="Helical" evidence="7">
    <location>
        <begin position="20"/>
        <end position="42"/>
    </location>
</feature>
<sequence>MYKMLQTTKLALKALLGSPLRTALTMLGMVIGVAAVIVLTSLGNGVQERVTGQIGNLGTDTVQINPGSEANDGPFGSAVTSTLTVGDARRVAALPSVAAVSPSVSVVARAGGGSLSLSGVDPAYARIRTVDLAAGRFLARPGELVLTADAARDLLTAAPSASIGKAVDIKGAPYAVVGVTKAAEGGFGPPIPSTSYISTADALALADVSTVGQILVRARDSESVDAAVSEIRTALTASHGGTTDFYVETQAELLSTFTLISDLLTYLLAGIAAISLLVGGIGIMNIMLVSVTERTREIGVRKALGATSWDVLSQFFLEAVLLALIGGLAGIGLGAGVAALLPRISSNLPTDITSTAVGLAFGVSALIGVVFGVLPAVRSARLQPVEALRRE</sequence>
<dbReference type="PANTHER" id="PTHR30572:SF4">
    <property type="entry name" value="ABC TRANSPORTER PERMEASE YTRF"/>
    <property type="match status" value="1"/>
</dbReference>
<dbReference type="Pfam" id="PF12704">
    <property type="entry name" value="MacB_PCD"/>
    <property type="match status" value="1"/>
</dbReference>
<organism evidence="10">
    <name type="scientific">uncultured Solirubrobacteraceae bacterium</name>
    <dbReference type="NCBI Taxonomy" id="1162706"/>
    <lineage>
        <taxon>Bacteria</taxon>
        <taxon>Bacillati</taxon>
        <taxon>Actinomycetota</taxon>
        <taxon>Thermoleophilia</taxon>
        <taxon>Solirubrobacterales</taxon>
        <taxon>Solirubrobacteraceae</taxon>
        <taxon>environmental samples</taxon>
    </lineage>
</organism>
<dbReference type="InterPro" id="IPR050250">
    <property type="entry name" value="Macrolide_Exporter_MacB"/>
</dbReference>
<keyword evidence="5 7" id="KW-0472">Membrane</keyword>
<evidence type="ECO:0000259" key="9">
    <source>
        <dbReference type="Pfam" id="PF12704"/>
    </source>
</evidence>
<dbReference type="AlphaFoldDB" id="A0A6J4RIZ6"/>